<dbReference type="GO" id="GO:0010945">
    <property type="term" value="F:coenzyme A diphosphatase activity"/>
    <property type="evidence" value="ECO:0007669"/>
    <property type="project" value="InterPro"/>
</dbReference>
<dbReference type="KEGG" id="clw:CLAC_01025"/>
<dbReference type="Gene3D" id="3.90.79.10">
    <property type="entry name" value="Nucleoside Triphosphate Pyrophosphohydrolase"/>
    <property type="match status" value="1"/>
</dbReference>
<evidence type="ECO:0000313" key="9">
    <source>
        <dbReference type="Proteomes" id="UP000058446"/>
    </source>
</evidence>
<evidence type="ECO:0000256" key="2">
    <source>
        <dbReference type="ARBA" id="ARBA00001946"/>
    </source>
</evidence>
<dbReference type="CDD" id="cd03426">
    <property type="entry name" value="NUDIX_CoAse_Nudt7"/>
    <property type="match status" value="1"/>
</dbReference>
<dbReference type="PATRIC" id="fig|1408189.4.peg.203"/>
<dbReference type="Pfam" id="PF00293">
    <property type="entry name" value="NUDIX"/>
    <property type="match status" value="1"/>
</dbReference>
<dbReference type="Proteomes" id="UP000058446">
    <property type="component" value="Chromosome"/>
</dbReference>
<evidence type="ECO:0000256" key="3">
    <source>
        <dbReference type="ARBA" id="ARBA00022723"/>
    </source>
</evidence>
<dbReference type="GO" id="GO:0046872">
    <property type="term" value="F:metal ion binding"/>
    <property type="evidence" value="ECO:0007669"/>
    <property type="project" value="UniProtKB-KW"/>
</dbReference>
<keyword evidence="5" id="KW-0460">Magnesium</keyword>
<keyword evidence="6" id="KW-0464">Manganese</keyword>
<dbReference type="PROSITE" id="PS51462">
    <property type="entry name" value="NUDIX"/>
    <property type="match status" value="1"/>
</dbReference>
<keyword evidence="4 8" id="KW-0378">Hydrolase</keyword>
<dbReference type="PANTHER" id="PTHR12992:SF11">
    <property type="entry name" value="MITOCHONDRIAL COENZYME A DIPHOSPHATASE NUDT8"/>
    <property type="match status" value="1"/>
</dbReference>
<dbReference type="InterPro" id="IPR045121">
    <property type="entry name" value="CoAse"/>
</dbReference>
<dbReference type="STRING" id="1408189.CLAC_01025"/>
<dbReference type="AlphaFoldDB" id="A0A0K2GXN1"/>
<protein>
    <submittedName>
        <fullName evidence="8">NTP pyrophosphohydrolase</fullName>
    </submittedName>
</protein>
<dbReference type="OrthoDB" id="9802805at2"/>
<organism evidence="8 9">
    <name type="scientific">Corynebacterium lactis RW2-5</name>
    <dbReference type="NCBI Taxonomy" id="1408189"/>
    <lineage>
        <taxon>Bacteria</taxon>
        <taxon>Bacillati</taxon>
        <taxon>Actinomycetota</taxon>
        <taxon>Actinomycetes</taxon>
        <taxon>Mycobacteriales</taxon>
        <taxon>Corynebacteriaceae</taxon>
        <taxon>Corynebacterium</taxon>
    </lineage>
</organism>
<dbReference type="InterPro" id="IPR015797">
    <property type="entry name" value="NUDIX_hydrolase-like_dom_sf"/>
</dbReference>
<dbReference type="InterPro" id="IPR000086">
    <property type="entry name" value="NUDIX_hydrolase_dom"/>
</dbReference>
<proteinExistence type="predicted"/>
<sequence>MSGASESGLIVPEWLQTSLPQFVGGRVPVSEDNRLRGLRKEMHQAASTQREPLSDPAMSAVLVLLSGNAQAEQRPDDASVVLTHRATTLRSHAGQMSFPGGRVDPGDRDAIDTALREAEEETGLNRDSVTPLQVMNPIDISRTGFAVHPVLAYWNDPHELQAVDPAETESVLNVPISHLVDPENRMMLGYSGWMGPGFRIGDFVVWGFTGGVLSYLLDAAGWAEGWDNNHVQDLITVLAKSANGENLSVLKGAAR</sequence>
<evidence type="ECO:0000256" key="4">
    <source>
        <dbReference type="ARBA" id="ARBA00022801"/>
    </source>
</evidence>
<dbReference type="RefSeq" id="WP_082312953.1">
    <property type="nucleotide sequence ID" value="NZ_CP006841.1"/>
</dbReference>
<keyword evidence="9" id="KW-1185">Reference proteome</keyword>
<reference evidence="8 9" key="1">
    <citation type="submission" date="2013-10" db="EMBL/GenBank/DDBJ databases">
        <title>Complete genome sequence of Corynebacterium lactis DSM 45799(T), isolated from raw cow milk.</title>
        <authorList>
            <person name="Ruckert C."/>
            <person name="Albersmeier A."/>
            <person name="Lipski A."/>
            <person name="Kalinowski J."/>
        </authorList>
    </citation>
    <scope>NUCLEOTIDE SEQUENCE [LARGE SCALE GENOMIC DNA]</scope>
    <source>
        <strain evidence="8 9">RW2-5</strain>
    </source>
</reference>
<feature type="domain" description="Nudix hydrolase" evidence="7">
    <location>
        <begin position="56"/>
        <end position="200"/>
    </location>
</feature>
<evidence type="ECO:0000259" key="7">
    <source>
        <dbReference type="PROSITE" id="PS51462"/>
    </source>
</evidence>
<gene>
    <name evidence="8" type="ORF">CLAC_01025</name>
</gene>
<keyword evidence="3" id="KW-0479">Metal-binding</keyword>
<evidence type="ECO:0000256" key="5">
    <source>
        <dbReference type="ARBA" id="ARBA00022842"/>
    </source>
</evidence>
<evidence type="ECO:0000256" key="6">
    <source>
        <dbReference type="ARBA" id="ARBA00023211"/>
    </source>
</evidence>
<dbReference type="PANTHER" id="PTHR12992">
    <property type="entry name" value="NUDIX HYDROLASE"/>
    <property type="match status" value="1"/>
</dbReference>
<evidence type="ECO:0000313" key="8">
    <source>
        <dbReference type="EMBL" id="ALA66545.1"/>
    </source>
</evidence>
<dbReference type="SUPFAM" id="SSF55811">
    <property type="entry name" value="Nudix"/>
    <property type="match status" value="1"/>
</dbReference>
<name>A0A0K2GXN1_9CORY</name>
<accession>A0A0K2GXN1</accession>
<dbReference type="EMBL" id="CP006841">
    <property type="protein sequence ID" value="ALA66545.1"/>
    <property type="molecule type" value="Genomic_DNA"/>
</dbReference>
<evidence type="ECO:0000256" key="1">
    <source>
        <dbReference type="ARBA" id="ARBA00001936"/>
    </source>
</evidence>
<comment type="cofactor">
    <cofactor evidence="1">
        <name>Mn(2+)</name>
        <dbReference type="ChEBI" id="CHEBI:29035"/>
    </cofactor>
</comment>
<comment type="cofactor">
    <cofactor evidence="2">
        <name>Mg(2+)</name>
        <dbReference type="ChEBI" id="CHEBI:18420"/>
    </cofactor>
</comment>